<organism evidence="1 2">
    <name type="scientific">Lophiotrema nucula</name>
    <dbReference type="NCBI Taxonomy" id="690887"/>
    <lineage>
        <taxon>Eukaryota</taxon>
        <taxon>Fungi</taxon>
        <taxon>Dikarya</taxon>
        <taxon>Ascomycota</taxon>
        <taxon>Pezizomycotina</taxon>
        <taxon>Dothideomycetes</taxon>
        <taxon>Pleosporomycetidae</taxon>
        <taxon>Pleosporales</taxon>
        <taxon>Lophiotremataceae</taxon>
        <taxon>Lophiotrema</taxon>
    </lineage>
</organism>
<keyword evidence="2" id="KW-1185">Reference proteome</keyword>
<dbReference type="AlphaFoldDB" id="A0A6A5ZKL9"/>
<dbReference type="EMBL" id="ML977315">
    <property type="protein sequence ID" value="KAF2119696.1"/>
    <property type="molecule type" value="Genomic_DNA"/>
</dbReference>
<reference evidence="1" key="1">
    <citation type="journal article" date="2020" name="Stud. Mycol.">
        <title>101 Dothideomycetes genomes: a test case for predicting lifestyles and emergence of pathogens.</title>
        <authorList>
            <person name="Haridas S."/>
            <person name="Albert R."/>
            <person name="Binder M."/>
            <person name="Bloem J."/>
            <person name="Labutti K."/>
            <person name="Salamov A."/>
            <person name="Andreopoulos B."/>
            <person name="Baker S."/>
            <person name="Barry K."/>
            <person name="Bills G."/>
            <person name="Bluhm B."/>
            <person name="Cannon C."/>
            <person name="Castanera R."/>
            <person name="Culley D."/>
            <person name="Daum C."/>
            <person name="Ezra D."/>
            <person name="Gonzalez J."/>
            <person name="Henrissat B."/>
            <person name="Kuo A."/>
            <person name="Liang C."/>
            <person name="Lipzen A."/>
            <person name="Lutzoni F."/>
            <person name="Magnuson J."/>
            <person name="Mondo S."/>
            <person name="Nolan M."/>
            <person name="Ohm R."/>
            <person name="Pangilinan J."/>
            <person name="Park H.-J."/>
            <person name="Ramirez L."/>
            <person name="Alfaro M."/>
            <person name="Sun H."/>
            <person name="Tritt A."/>
            <person name="Yoshinaga Y."/>
            <person name="Zwiers L.-H."/>
            <person name="Turgeon B."/>
            <person name="Goodwin S."/>
            <person name="Spatafora J."/>
            <person name="Crous P."/>
            <person name="Grigoriev I."/>
        </authorList>
    </citation>
    <scope>NUCLEOTIDE SEQUENCE</scope>
    <source>
        <strain evidence="1">CBS 627.86</strain>
    </source>
</reference>
<protein>
    <submittedName>
        <fullName evidence="1">Uncharacterized protein</fullName>
    </submittedName>
</protein>
<sequence length="151" mass="17275">MDFFPQVQHWISDDTCALLLDCRQAVKGRHCARDFSRPAQVNIFTLSSREWHLSSGPEPRMFRCTEKVCPCVAYIQEQYSNERSDSGNRIRPLLPSFPCQAASCVVLDLIRRQQRIVSAIQGSSYQEAVIQRPPSSNYRHVSDSIFTLPAR</sequence>
<dbReference type="Proteomes" id="UP000799770">
    <property type="component" value="Unassembled WGS sequence"/>
</dbReference>
<gene>
    <name evidence="1" type="ORF">BDV96DRAFT_351105</name>
</gene>
<evidence type="ECO:0000313" key="1">
    <source>
        <dbReference type="EMBL" id="KAF2119696.1"/>
    </source>
</evidence>
<proteinExistence type="predicted"/>
<evidence type="ECO:0000313" key="2">
    <source>
        <dbReference type="Proteomes" id="UP000799770"/>
    </source>
</evidence>
<name>A0A6A5ZKL9_9PLEO</name>
<accession>A0A6A5ZKL9</accession>